<dbReference type="AlphaFoldDB" id="A0A834WRJ9"/>
<accession>A0A834WRJ9</accession>
<protein>
    <submittedName>
        <fullName evidence="2">Uncharacterized protein</fullName>
    </submittedName>
</protein>
<dbReference type="Proteomes" id="UP000634136">
    <property type="component" value="Unassembled WGS sequence"/>
</dbReference>
<reference evidence="2" key="1">
    <citation type="submission" date="2020-09" db="EMBL/GenBank/DDBJ databases">
        <title>Genome-Enabled Discovery of Anthraquinone Biosynthesis in Senna tora.</title>
        <authorList>
            <person name="Kang S.-H."/>
            <person name="Pandey R.P."/>
            <person name="Lee C.-M."/>
            <person name="Sim J.-S."/>
            <person name="Jeong J.-T."/>
            <person name="Choi B.-S."/>
            <person name="Jung M."/>
            <person name="Ginzburg D."/>
            <person name="Zhao K."/>
            <person name="Won S.Y."/>
            <person name="Oh T.-J."/>
            <person name="Yu Y."/>
            <person name="Kim N.-H."/>
            <person name="Lee O.R."/>
            <person name="Lee T.-H."/>
            <person name="Bashyal P."/>
            <person name="Kim T.-S."/>
            <person name="Lee W.-H."/>
            <person name="Kawkins C."/>
            <person name="Kim C.-K."/>
            <person name="Kim J.S."/>
            <person name="Ahn B.O."/>
            <person name="Rhee S.Y."/>
            <person name="Sohng J.K."/>
        </authorList>
    </citation>
    <scope>NUCLEOTIDE SEQUENCE</scope>
    <source>
        <tissue evidence="2">Leaf</tissue>
    </source>
</reference>
<keyword evidence="1" id="KW-1133">Transmembrane helix</keyword>
<keyword evidence="3" id="KW-1185">Reference proteome</keyword>
<gene>
    <name evidence="2" type="ORF">G2W53_014041</name>
</gene>
<organism evidence="2 3">
    <name type="scientific">Senna tora</name>
    <dbReference type="NCBI Taxonomy" id="362788"/>
    <lineage>
        <taxon>Eukaryota</taxon>
        <taxon>Viridiplantae</taxon>
        <taxon>Streptophyta</taxon>
        <taxon>Embryophyta</taxon>
        <taxon>Tracheophyta</taxon>
        <taxon>Spermatophyta</taxon>
        <taxon>Magnoliopsida</taxon>
        <taxon>eudicotyledons</taxon>
        <taxon>Gunneridae</taxon>
        <taxon>Pentapetalae</taxon>
        <taxon>rosids</taxon>
        <taxon>fabids</taxon>
        <taxon>Fabales</taxon>
        <taxon>Fabaceae</taxon>
        <taxon>Caesalpinioideae</taxon>
        <taxon>Cassia clade</taxon>
        <taxon>Senna</taxon>
    </lineage>
</organism>
<evidence type="ECO:0000313" key="2">
    <source>
        <dbReference type="EMBL" id="KAF7831708.1"/>
    </source>
</evidence>
<evidence type="ECO:0000313" key="3">
    <source>
        <dbReference type="Proteomes" id="UP000634136"/>
    </source>
</evidence>
<keyword evidence="1" id="KW-0812">Transmembrane</keyword>
<keyword evidence="1" id="KW-0472">Membrane</keyword>
<sequence length="46" mass="4812">MLASEIAPSSEPYGLYFLGRPLFIINIIVATGATSNAVVYGGRALP</sequence>
<evidence type="ECO:0000256" key="1">
    <source>
        <dbReference type="SAM" id="Phobius"/>
    </source>
</evidence>
<name>A0A834WRJ9_9FABA</name>
<dbReference type="EMBL" id="JAAIUW010000005">
    <property type="protein sequence ID" value="KAF7831708.1"/>
    <property type="molecule type" value="Genomic_DNA"/>
</dbReference>
<proteinExistence type="predicted"/>
<feature type="transmembrane region" description="Helical" evidence="1">
    <location>
        <begin position="22"/>
        <end position="42"/>
    </location>
</feature>
<comment type="caution">
    <text evidence="2">The sequence shown here is derived from an EMBL/GenBank/DDBJ whole genome shotgun (WGS) entry which is preliminary data.</text>
</comment>